<dbReference type="PANTHER" id="PTHR38537">
    <property type="entry name" value="JITTERBUG, ISOFORM N"/>
    <property type="match status" value="1"/>
</dbReference>
<gene>
    <name evidence="4" type="ORF">Ctob_002542</name>
</gene>
<protein>
    <submittedName>
        <fullName evidence="4">Tripartite motif-containing protein 71</fullName>
    </submittedName>
</protein>
<sequence>MASSGIQLAQADAPPLFRGQPTKPALCKVTGACLEGAIARELATFTIEAYDETGKRQTHGGDNFLVAIRGRGAGEKVRAKIIDNQDGQYVVGFKPITSGKYLISVSLLGEPLADSPFLCLPSTASAKTAITTAIASDKPAITTTIASAKPAITTATANAKPAITTAIASAKPPKKGAGAAAVQAISQEISSVVAPPTSRPPGLAGFVPLLHTFECLVTSRKPLVVRSGLELESEKLGQLYPGQRLTLLECVHTVEDGQPAVRASVALADENDGPELDLPGRYDWRDAHVVRPQWLESVPTPRAKSPGRTPRSPGGGTRPVEPPLPLPSHENGSPFRAGTFAPFGHYTATAGPSSSGSSSGRRRSSATPRTPRTPTKPSSAQAIAAASAPPSSSFHASTTFHASTSQPSTTFHASTSQTATDMPKPVPAAPAPRSSPRGRGAATPRQAIGWVTVHKGGRELVTPRGVLPAGERQQHQIMWARRIAVDRRFGGEAMLAMQISKAVGAARLGKLATAVALPTVDTHKRIKSTIDAASYQSVYANELASDPKRIGFAFGGVDPGRLHAHGQIVEVHNVHYSIAMCGTYRLHVALRHEGVQLPGSPFVLKVSAGPASALTTAVLAHMLPMRGVVGNSSESGCRVVLKASDMMGNACEAGGATIVCSGGDKRIESRVVDNNDGTYLLVWRSKVAGVFDAHVSVDGVPILGSPMPLTLTSEPPDLKQSELIGSGLTKAVAGKPADFRIKCKDRFGNAAQPSANLKFEMAMLPPVEGVDKKDRAEKTIIADRWKSAVAHPIEGTWHGAEFEVKYVADVAGDLELHVWCCADDDDKRVALPLSPFEMHCAAGRAHARGSSVEGFTRLDPNAEGRGKGAGLKQQVTAQKRSQMRELRSTYEDSNEILAGEPIVVRPRIRDKLGNNTAAAEGALSVTLTTPEGTELELMPNISIRSGLTNYDVRYEPQLAGRYAMHVRLAGAPIAGSPVDFECIPNLPDIGRSSYELPTDPECPVSNALFSQRKYSILLTVKDRCGNRVDHGGAAVAGRLQSANLPPQQEALLEVEDHEDGTYDISLFLKGACDPKVIISLDKDRQGEGGGEFAPIAMSFVSEEALKTRQAKEAQKLWQLTGAGGALAAGDKPRQHTADEIVEMALDEFQTKGTERAARRGQPGERRITDGSFATPTFSLTSSLERQQRKVTAEDLFGSCIEGGSREEIRQDVKVKEYRMQGEFGAKKFIKP</sequence>
<dbReference type="GO" id="GO:0051015">
    <property type="term" value="F:actin filament binding"/>
    <property type="evidence" value="ECO:0007669"/>
    <property type="project" value="InterPro"/>
</dbReference>
<feature type="repeat" description="Filamin" evidence="2">
    <location>
        <begin position="914"/>
        <end position="982"/>
    </location>
</feature>
<evidence type="ECO:0000256" key="2">
    <source>
        <dbReference type="PROSITE-ProRule" id="PRU00087"/>
    </source>
</evidence>
<keyword evidence="5" id="KW-1185">Reference proteome</keyword>
<dbReference type="GO" id="GO:0030036">
    <property type="term" value="P:actin cytoskeleton organization"/>
    <property type="evidence" value="ECO:0007669"/>
    <property type="project" value="InterPro"/>
</dbReference>
<dbReference type="Proteomes" id="UP000037460">
    <property type="component" value="Unassembled WGS sequence"/>
</dbReference>
<evidence type="ECO:0000313" key="4">
    <source>
        <dbReference type="EMBL" id="KOO25030.1"/>
    </source>
</evidence>
<dbReference type="InterPro" id="IPR017868">
    <property type="entry name" value="Filamin/ABP280_repeat-like"/>
</dbReference>
<feature type="region of interest" description="Disordered" evidence="3">
    <location>
        <begin position="1150"/>
        <end position="1175"/>
    </location>
</feature>
<dbReference type="EMBL" id="JWZX01003026">
    <property type="protein sequence ID" value="KOO25030.1"/>
    <property type="molecule type" value="Genomic_DNA"/>
</dbReference>
<dbReference type="InterPro" id="IPR014756">
    <property type="entry name" value="Ig_E-set"/>
</dbReference>
<dbReference type="PROSITE" id="PS50194">
    <property type="entry name" value="FILAMIN_REPEAT"/>
    <property type="match status" value="5"/>
</dbReference>
<dbReference type="InterPro" id="IPR044801">
    <property type="entry name" value="Filamin"/>
</dbReference>
<dbReference type="OrthoDB" id="252722at2759"/>
<feature type="repeat" description="Filamin" evidence="2">
    <location>
        <begin position="628"/>
        <end position="711"/>
    </location>
</feature>
<feature type="repeat" description="Filamin" evidence="2">
    <location>
        <begin position="572"/>
        <end position="606"/>
    </location>
</feature>
<dbReference type="InterPro" id="IPR013783">
    <property type="entry name" value="Ig-like_fold"/>
</dbReference>
<comment type="caution">
    <text evidence="4">The sequence shown here is derived from an EMBL/GenBank/DDBJ whole genome shotgun (WGS) entry which is preliminary data.</text>
</comment>
<evidence type="ECO:0000256" key="3">
    <source>
        <dbReference type="SAM" id="MobiDB-lite"/>
    </source>
</evidence>
<reference evidence="5" key="1">
    <citation type="journal article" date="2015" name="PLoS Genet.">
        <title>Genome Sequence and Transcriptome Analyses of Chrysochromulina tobin: Metabolic Tools for Enhanced Algal Fitness in the Prominent Order Prymnesiales (Haptophyceae).</title>
        <authorList>
            <person name="Hovde B.T."/>
            <person name="Deodato C.R."/>
            <person name="Hunsperger H.M."/>
            <person name="Ryken S.A."/>
            <person name="Yost W."/>
            <person name="Jha R.K."/>
            <person name="Patterson J."/>
            <person name="Monnat R.J. Jr."/>
            <person name="Barlow S.B."/>
            <person name="Starkenburg S.R."/>
            <person name="Cattolico R.A."/>
        </authorList>
    </citation>
    <scope>NUCLEOTIDE SEQUENCE</scope>
    <source>
        <strain evidence="5">CCMP291</strain>
    </source>
</reference>
<dbReference type="AlphaFoldDB" id="A0A0M0JF19"/>
<organism evidence="4 5">
    <name type="scientific">Chrysochromulina tobinii</name>
    <dbReference type="NCBI Taxonomy" id="1460289"/>
    <lineage>
        <taxon>Eukaryota</taxon>
        <taxon>Haptista</taxon>
        <taxon>Haptophyta</taxon>
        <taxon>Prymnesiophyceae</taxon>
        <taxon>Prymnesiales</taxon>
        <taxon>Chrysochromulinaceae</taxon>
        <taxon>Chrysochromulina</taxon>
    </lineage>
</organism>
<evidence type="ECO:0000256" key="1">
    <source>
        <dbReference type="ARBA" id="ARBA00022737"/>
    </source>
</evidence>
<feature type="region of interest" description="Disordered" evidence="3">
    <location>
        <begin position="295"/>
        <end position="446"/>
    </location>
</feature>
<name>A0A0M0JF19_9EUKA</name>
<dbReference type="SMART" id="SM00557">
    <property type="entry name" value="IG_FLMN"/>
    <property type="match status" value="3"/>
</dbReference>
<dbReference type="InterPro" id="IPR001298">
    <property type="entry name" value="Filamin/ABP280_rpt"/>
</dbReference>
<feature type="compositionally biased region" description="Polar residues" evidence="3">
    <location>
        <begin position="407"/>
        <end position="420"/>
    </location>
</feature>
<dbReference type="SUPFAM" id="SSF81296">
    <property type="entry name" value="E set domains"/>
    <property type="match status" value="3"/>
</dbReference>
<feature type="compositionally biased region" description="Low complexity" evidence="3">
    <location>
        <begin position="431"/>
        <end position="442"/>
    </location>
</feature>
<accession>A0A0M0JF19</accession>
<dbReference type="PANTHER" id="PTHR38537:SF8">
    <property type="entry name" value="FILAMIN-A"/>
    <property type="match status" value="1"/>
</dbReference>
<feature type="compositionally biased region" description="Low complexity" evidence="3">
    <location>
        <begin position="347"/>
        <end position="406"/>
    </location>
</feature>
<evidence type="ECO:0000313" key="5">
    <source>
        <dbReference type="Proteomes" id="UP000037460"/>
    </source>
</evidence>
<feature type="repeat" description="Filamin" evidence="2">
    <location>
        <begin position="713"/>
        <end position="840"/>
    </location>
</feature>
<proteinExistence type="predicted"/>
<dbReference type="Gene3D" id="2.60.40.10">
    <property type="entry name" value="Immunoglobulins"/>
    <property type="match status" value="4"/>
</dbReference>
<feature type="repeat" description="Filamin" evidence="2">
    <location>
        <begin position="19"/>
        <end position="121"/>
    </location>
</feature>
<keyword evidence="1" id="KW-0677">Repeat</keyword>
<dbReference type="Pfam" id="PF00630">
    <property type="entry name" value="Filamin"/>
    <property type="match status" value="2"/>
</dbReference>
<feature type="compositionally biased region" description="Basic and acidic residues" evidence="3">
    <location>
        <begin position="1150"/>
        <end position="1168"/>
    </location>
</feature>